<comment type="caution">
    <text evidence="3">The sequence shown here is derived from an EMBL/GenBank/DDBJ whole genome shotgun (WGS) entry which is preliminary data.</text>
</comment>
<evidence type="ECO:0000313" key="3">
    <source>
        <dbReference type="EMBL" id="PJF18572.1"/>
    </source>
</evidence>
<gene>
    <name evidence="3" type="ORF">PSACC_01605</name>
</gene>
<dbReference type="Proteomes" id="UP000240830">
    <property type="component" value="Unassembled WGS sequence"/>
</dbReference>
<feature type="compositionally biased region" description="Basic and acidic residues" evidence="1">
    <location>
        <begin position="140"/>
        <end position="158"/>
    </location>
</feature>
<sequence length="400" mass="45085">MKSVALITSLFVLTNASYRESFWGIDAGHELSENHSSPEESPTMESRPKWNDLSSLTTLYLQALQEDADKAPRVATRLPRRSTASKMPPTKQLSRRLGTRKVHSRRVLSHLNRSSLRRSDPRRPDSRRPSLRLSKLRRFSVREKSREPSQKRRVELGKAKSSVLPVNSAESSDADSESPSVPEEATEPTAEQLTLSKNVIEALPQMFRDAHACPLKKLEPQEVIDRFSGVNRDYYMILMNDPYFYGPDGDMTVEKLATLTPWERTSLIYSALSDNVEGLSKTVGPVMVPIIRALLSELTKLGISKTLTKWIETSGDNAVMSQSHLLWSLVYGALGEKGSVNNLFARSFRRQLKRVNPAAARHNEFIRKVRNGDFETFDALLGACMQWMAANGLDRIQDTQ</sequence>
<feature type="signal peptide" evidence="2">
    <location>
        <begin position="1"/>
        <end position="16"/>
    </location>
</feature>
<feature type="compositionally biased region" description="Basic and acidic residues" evidence="1">
    <location>
        <begin position="117"/>
        <end position="128"/>
    </location>
</feature>
<keyword evidence="2" id="KW-0732">Signal</keyword>
<feature type="compositionally biased region" description="Basic residues" evidence="1">
    <location>
        <begin position="93"/>
        <end position="108"/>
    </location>
</feature>
<keyword evidence="4" id="KW-1185">Reference proteome</keyword>
<name>A0A2H9TLG3_9FUNG</name>
<protein>
    <submittedName>
        <fullName evidence="3">Uncharacterized protein</fullName>
    </submittedName>
</protein>
<dbReference type="EMBL" id="MTSL01000114">
    <property type="protein sequence ID" value="PJF18572.1"/>
    <property type="molecule type" value="Genomic_DNA"/>
</dbReference>
<evidence type="ECO:0000256" key="1">
    <source>
        <dbReference type="SAM" id="MobiDB-lite"/>
    </source>
</evidence>
<proteinExistence type="predicted"/>
<dbReference type="AlphaFoldDB" id="A0A2H9TLG3"/>
<organism evidence="3 4">
    <name type="scientific">Paramicrosporidium saccamoebae</name>
    <dbReference type="NCBI Taxonomy" id="1246581"/>
    <lineage>
        <taxon>Eukaryota</taxon>
        <taxon>Fungi</taxon>
        <taxon>Fungi incertae sedis</taxon>
        <taxon>Cryptomycota</taxon>
        <taxon>Cryptomycota incertae sedis</taxon>
        <taxon>Paramicrosporidium</taxon>
    </lineage>
</organism>
<feature type="region of interest" description="Disordered" evidence="1">
    <location>
        <begin position="68"/>
        <end position="190"/>
    </location>
</feature>
<feature type="region of interest" description="Disordered" evidence="1">
    <location>
        <begin position="31"/>
        <end position="50"/>
    </location>
</feature>
<feature type="chain" id="PRO_5014166469" evidence="2">
    <location>
        <begin position="17"/>
        <end position="400"/>
    </location>
</feature>
<evidence type="ECO:0000313" key="4">
    <source>
        <dbReference type="Proteomes" id="UP000240830"/>
    </source>
</evidence>
<evidence type="ECO:0000256" key="2">
    <source>
        <dbReference type="SAM" id="SignalP"/>
    </source>
</evidence>
<accession>A0A2H9TLG3</accession>
<reference evidence="3 4" key="1">
    <citation type="submission" date="2016-10" db="EMBL/GenBank/DDBJ databases">
        <title>The genome of Paramicrosporidium saccamoebae is the missing link in understanding Cryptomycota and Microsporidia evolution.</title>
        <authorList>
            <person name="Quandt C.A."/>
            <person name="Beaudet D."/>
            <person name="Corsaro D."/>
            <person name="Michel R."/>
            <person name="Corradi N."/>
            <person name="James T."/>
        </authorList>
    </citation>
    <scope>NUCLEOTIDE SEQUENCE [LARGE SCALE GENOMIC DNA]</scope>
    <source>
        <strain evidence="3 4">KSL3</strain>
    </source>
</reference>